<sequence length="85" mass="9140">MPGHGRSVRTRDLYGQVIRGIRPSWTELQQDLGGAGHALGAGPGVAGHRIGLRALREGEGHEARGQQGQNRGQDQQDGPDLLRVR</sequence>
<feature type="compositionally biased region" description="Low complexity" evidence="1">
    <location>
        <begin position="65"/>
        <end position="78"/>
    </location>
</feature>
<comment type="caution">
    <text evidence="2">The sequence shown here is derived from an EMBL/GenBank/DDBJ whole genome shotgun (WGS) entry which is preliminary data.</text>
</comment>
<organism evidence="2 3">
    <name type="scientific">Citricoccus parietis</name>
    <dbReference type="NCBI Taxonomy" id="592307"/>
    <lineage>
        <taxon>Bacteria</taxon>
        <taxon>Bacillati</taxon>
        <taxon>Actinomycetota</taxon>
        <taxon>Actinomycetes</taxon>
        <taxon>Micrococcales</taxon>
        <taxon>Micrococcaceae</taxon>
        <taxon>Citricoccus</taxon>
    </lineage>
</organism>
<dbReference type="EMBL" id="JBHMFI010000002">
    <property type="protein sequence ID" value="MFB9074673.1"/>
    <property type="molecule type" value="Genomic_DNA"/>
</dbReference>
<proteinExistence type="predicted"/>
<feature type="compositionally biased region" description="Basic and acidic residues" evidence="1">
    <location>
        <begin position="54"/>
        <end position="64"/>
    </location>
</feature>
<protein>
    <submittedName>
        <fullName evidence="2">Uncharacterized protein</fullName>
    </submittedName>
</protein>
<accession>A0ABV5G6V0</accession>
<name>A0ABV5G6V0_9MICC</name>
<gene>
    <name evidence="2" type="ORF">ACFFX0_27185</name>
</gene>
<evidence type="ECO:0000256" key="1">
    <source>
        <dbReference type="SAM" id="MobiDB-lite"/>
    </source>
</evidence>
<feature type="region of interest" description="Disordered" evidence="1">
    <location>
        <begin position="52"/>
        <end position="85"/>
    </location>
</feature>
<dbReference type="Proteomes" id="UP001589575">
    <property type="component" value="Unassembled WGS sequence"/>
</dbReference>
<reference evidence="2 3" key="1">
    <citation type="submission" date="2024-09" db="EMBL/GenBank/DDBJ databases">
        <authorList>
            <person name="Sun Q."/>
            <person name="Mori K."/>
        </authorList>
    </citation>
    <scope>NUCLEOTIDE SEQUENCE [LARGE SCALE GENOMIC DNA]</scope>
    <source>
        <strain evidence="2 3">CCM 7609</strain>
    </source>
</reference>
<evidence type="ECO:0000313" key="2">
    <source>
        <dbReference type="EMBL" id="MFB9074673.1"/>
    </source>
</evidence>
<keyword evidence="3" id="KW-1185">Reference proteome</keyword>
<evidence type="ECO:0000313" key="3">
    <source>
        <dbReference type="Proteomes" id="UP001589575"/>
    </source>
</evidence>